<reference evidence="1 2" key="1">
    <citation type="submission" date="2022-01" db="EMBL/GenBank/DDBJ databases">
        <authorList>
            <person name="Xiong W."/>
            <person name="Schranz E."/>
        </authorList>
    </citation>
    <scope>NUCLEOTIDE SEQUENCE [LARGE SCALE GENOMIC DNA]</scope>
</reference>
<keyword evidence="2" id="KW-1185">Reference proteome</keyword>
<organism evidence="1 2">
    <name type="scientific">Lactuca virosa</name>
    <dbReference type="NCBI Taxonomy" id="75947"/>
    <lineage>
        <taxon>Eukaryota</taxon>
        <taxon>Viridiplantae</taxon>
        <taxon>Streptophyta</taxon>
        <taxon>Embryophyta</taxon>
        <taxon>Tracheophyta</taxon>
        <taxon>Spermatophyta</taxon>
        <taxon>Magnoliopsida</taxon>
        <taxon>eudicotyledons</taxon>
        <taxon>Gunneridae</taxon>
        <taxon>Pentapetalae</taxon>
        <taxon>asterids</taxon>
        <taxon>campanulids</taxon>
        <taxon>Asterales</taxon>
        <taxon>Asteraceae</taxon>
        <taxon>Cichorioideae</taxon>
        <taxon>Cichorieae</taxon>
        <taxon>Lactucinae</taxon>
        <taxon>Lactuca</taxon>
    </lineage>
</organism>
<sequence>MMFTIFLKCFSKRTIGSDYASKLFHTLMYAIYIGEKIKLGQVLRTQFIQSPTSTTKDSEISCTIFSSILVKNARDHYRFPHAMDVCMDVNPKMNVGTFLTTDDTNFSHIGSVMEVILAKVPSNNEIIKLYKFIPKFDERGIPTSLQTILDVGVVLRRVRGKRKMKVVEEVFTTKSKP</sequence>
<comment type="caution">
    <text evidence="1">The sequence shown here is derived from an EMBL/GenBank/DDBJ whole genome shotgun (WGS) entry which is preliminary data.</text>
</comment>
<accession>A0AAU9M3S7</accession>
<protein>
    <submittedName>
        <fullName evidence="1">Uncharacterized protein</fullName>
    </submittedName>
</protein>
<proteinExistence type="predicted"/>
<dbReference type="EMBL" id="CAKMRJ010001112">
    <property type="protein sequence ID" value="CAH1421347.1"/>
    <property type="molecule type" value="Genomic_DNA"/>
</dbReference>
<dbReference type="AlphaFoldDB" id="A0AAU9M3S7"/>
<evidence type="ECO:0000313" key="2">
    <source>
        <dbReference type="Proteomes" id="UP001157418"/>
    </source>
</evidence>
<dbReference type="Proteomes" id="UP001157418">
    <property type="component" value="Unassembled WGS sequence"/>
</dbReference>
<name>A0AAU9M3S7_9ASTR</name>
<gene>
    <name evidence="1" type="ORF">LVIROSA_LOCUS8756</name>
</gene>
<evidence type="ECO:0000313" key="1">
    <source>
        <dbReference type="EMBL" id="CAH1421347.1"/>
    </source>
</evidence>